<dbReference type="AlphaFoldDB" id="A0A8J9ZUW5"/>
<feature type="region of interest" description="Disordered" evidence="1">
    <location>
        <begin position="120"/>
        <end position="159"/>
    </location>
</feature>
<sequence length="227" mass="25309">MMESATRAAKRRKRPRQFCEHCDQTLGYRAFYIHKSKFFKNGVWEKAEFSEEVSTAISDNAACSAVATPQNYADSNQDDTFLDDDAGDLDVSDPEETDFNREVVHGWHEGEDLQLFLSDTDSESESTDDDYDGSVTKAANHGDMGGSSEGTDSEQEEADVWTEEMLEEDGFIPVYSESTGDTDIPEATVGYAFGPSARLLLLLSPQFGSHDISTETSYHLHLHKQSY</sequence>
<organism evidence="2 3">
    <name type="scientific">Branchiostoma lanceolatum</name>
    <name type="common">Common lancelet</name>
    <name type="synonym">Amphioxus lanceolatum</name>
    <dbReference type="NCBI Taxonomy" id="7740"/>
    <lineage>
        <taxon>Eukaryota</taxon>
        <taxon>Metazoa</taxon>
        <taxon>Chordata</taxon>
        <taxon>Cephalochordata</taxon>
        <taxon>Leptocardii</taxon>
        <taxon>Amphioxiformes</taxon>
        <taxon>Branchiostomatidae</taxon>
        <taxon>Branchiostoma</taxon>
    </lineage>
</organism>
<proteinExistence type="predicted"/>
<dbReference type="Proteomes" id="UP000838412">
    <property type="component" value="Chromosome 4"/>
</dbReference>
<dbReference type="EMBL" id="OV696689">
    <property type="protein sequence ID" value="CAH1264064.1"/>
    <property type="molecule type" value="Genomic_DNA"/>
</dbReference>
<evidence type="ECO:0000313" key="3">
    <source>
        <dbReference type="Proteomes" id="UP000838412"/>
    </source>
</evidence>
<evidence type="ECO:0000313" key="2">
    <source>
        <dbReference type="EMBL" id="CAH1264064.1"/>
    </source>
</evidence>
<reference evidence="2" key="1">
    <citation type="submission" date="2022-01" db="EMBL/GenBank/DDBJ databases">
        <authorList>
            <person name="Braso-Vives M."/>
        </authorList>
    </citation>
    <scope>NUCLEOTIDE SEQUENCE</scope>
</reference>
<feature type="compositionally biased region" description="Acidic residues" evidence="1">
    <location>
        <begin position="120"/>
        <end position="132"/>
    </location>
</feature>
<name>A0A8J9ZUW5_BRALA</name>
<gene>
    <name evidence="2" type="primary">Hypp2840</name>
    <name evidence="2" type="ORF">BLAG_LOCUS18558</name>
</gene>
<keyword evidence="3" id="KW-1185">Reference proteome</keyword>
<accession>A0A8J9ZUW5</accession>
<dbReference type="OrthoDB" id="9997009at2759"/>
<protein>
    <submittedName>
        <fullName evidence="2">Hypp2840 protein</fullName>
    </submittedName>
</protein>
<evidence type="ECO:0000256" key="1">
    <source>
        <dbReference type="SAM" id="MobiDB-lite"/>
    </source>
</evidence>